<dbReference type="EMBL" id="UINC01000490">
    <property type="protein sequence ID" value="SUZ56264.1"/>
    <property type="molecule type" value="Genomic_DNA"/>
</dbReference>
<evidence type="ECO:0000256" key="1">
    <source>
        <dbReference type="ARBA" id="ARBA00022676"/>
    </source>
</evidence>
<evidence type="ECO:0000259" key="4">
    <source>
        <dbReference type="Pfam" id="PF01702"/>
    </source>
</evidence>
<dbReference type="PANTHER" id="PTHR46499:SF1">
    <property type="entry name" value="QUEUINE TRNA-RIBOSYLTRANSFERASE"/>
    <property type="match status" value="1"/>
</dbReference>
<accession>A0A381NQ69</accession>
<dbReference type="NCBIfam" id="TIGR00430">
    <property type="entry name" value="Q_tRNA_tgt"/>
    <property type="match status" value="1"/>
</dbReference>
<keyword evidence="2" id="KW-0808">Transferase</keyword>
<reference evidence="5" key="1">
    <citation type="submission" date="2018-05" db="EMBL/GenBank/DDBJ databases">
        <authorList>
            <person name="Lanie J.A."/>
            <person name="Ng W.-L."/>
            <person name="Kazmierczak K.M."/>
            <person name="Andrzejewski T.M."/>
            <person name="Davidsen T.M."/>
            <person name="Wayne K.J."/>
            <person name="Tettelin H."/>
            <person name="Glass J.I."/>
            <person name="Rusch D."/>
            <person name="Podicherti R."/>
            <person name="Tsui H.-C.T."/>
            <person name="Winkler M.E."/>
        </authorList>
    </citation>
    <scope>NUCLEOTIDE SEQUENCE</scope>
</reference>
<dbReference type="InterPro" id="IPR036511">
    <property type="entry name" value="TGT-like_sf"/>
</dbReference>
<evidence type="ECO:0000313" key="5">
    <source>
        <dbReference type="EMBL" id="SUZ56264.1"/>
    </source>
</evidence>
<organism evidence="5">
    <name type="scientific">marine metagenome</name>
    <dbReference type="NCBI Taxonomy" id="408172"/>
    <lineage>
        <taxon>unclassified sequences</taxon>
        <taxon>metagenomes</taxon>
        <taxon>ecological metagenomes</taxon>
    </lineage>
</organism>
<dbReference type="PANTHER" id="PTHR46499">
    <property type="entry name" value="QUEUINE TRNA-RIBOSYLTRANSFERASE"/>
    <property type="match status" value="1"/>
</dbReference>
<evidence type="ECO:0000256" key="2">
    <source>
        <dbReference type="ARBA" id="ARBA00022679"/>
    </source>
</evidence>
<dbReference type="InterPro" id="IPR004803">
    <property type="entry name" value="TGT"/>
</dbReference>
<dbReference type="SUPFAM" id="SSF51713">
    <property type="entry name" value="tRNA-guanine transglycosylase"/>
    <property type="match status" value="1"/>
</dbReference>
<dbReference type="GO" id="GO:0008479">
    <property type="term" value="F:tRNA-guanosine(34) queuine transglycosylase activity"/>
    <property type="evidence" value="ECO:0007669"/>
    <property type="project" value="InterPro"/>
</dbReference>
<dbReference type="InterPro" id="IPR050076">
    <property type="entry name" value="ArchSynthase1/Queuine_TRR"/>
</dbReference>
<gene>
    <name evidence="5" type="ORF">METZ01_LOCUS9118</name>
</gene>
<dbReference type="AlphaFoldDB" id="A0A381NQ69"/>
<dbReference type="NCBIfam" id="TIGR00449">
    <property type="entry name" value="tgt_general"/>
    <property type="match status" value="1"/>
</dbReference>
<proteinExistence type="predicted"/>
<dbReference type="Pfam" id="PF01702">
    <property type="entry name" value="TGT"/>
    <property type="match status" value="1"/>
</dbReference>
<evidence type="ECO:0000256" key="3">
    <source>
        <dbReference type="ARBA" id="ARBA00022694"/>
    </source>
</evidence>
<dbReference type="GO" id="GO:0005829">
    <property type="term" value="C:cytosol"/>
    <property type="evidence" value="ECO:0007669"/>
    <property type="project" value="TreeGrafter"/>
</dbReference>
<dbReference type="Gene3D" id="3.20.20.105">
    <property type="entry name" value="Queuine tRNA-ribosyltransferase-like"/>
    <property type="match status" value="1"/>
</dbReference>
<name>A0A381NQ69_9ZZZZ</name>
<feature type="domain" description="tRNA-guanine(15) transglycosylase-like" evidence="4">
    <location>
        <begin position="1"/>
        <end position="334"/>
    </location>
</feature>
<keyword evidence="3" id="KW-0819">tRNA processing</keyword>
<dbReference type="GO" id="GO:0008616">
    <property type="term" value="P:tRNA queuosine(34) biosynthetic process"/>
    <property type="evidence" value="ECO:0007669"/>
    <property type="project" value="TreeGrafter"/>
</dbReference>
<sequence>MPVGTRGAVRHLSSTDLADLGAEVVLANTYHLMLRPGADVVRDLGGLGAFAAWDGLTLTDSGGYQIFSLQPRVDDDGAVFRSTYDGSTHRLTPEGAAQVQADLGADIQMVLDVCPALPAPDQVLREAVERTAAWANRGRRAFLEHPDASERQCQFGIVQGGVDATLRAESAERTVGIGFDGYAVGGLSVGETRDEMLEPLSAAVDLLPADQPRYFMGLGDPAGLVEVVARGIDMFDCVLPTRHARHGTILTSTGRLNLRNARFATDESPLDPGFPSSPAAPWSRAYLRHLLLTDEPTGRRLLTLHNLAWLFDFVERLRASIVEGRFEAFRTETHAVWG</sequence>
<keyword evidence="1" id="KW-0328">Glycosyltransferase</keyword>
<dbReference type="InterPro" id="IPR002616">
    <property type="entry name" value="tRNA_ribo_trans-like"/>
</dbReference>
<protein>
    <recommendedName>
        <fullName evidence="4">tRNA-guanine(15) transglycosylase-like domain-containing protein</fullName>
    </recommendedName>
</protein>